<comment type="similarity">
    <text evidence="4 19">In the C-terminal section; belongs to the NnrD/CARKD family.</text>
</comment>
<dbReference type="PIRSF" id="PIRSF017184">
    <property type="entry name" value="Nnr"/>
    <property type="match status" value="1"/>
</dbReference>
<accession>A0ABP8VXV1</accession>
<sequence length="481" mass="48228">MRCAHTVEQVRAAESQLMARLPEGALMQRAATGLGHAVAELLGGVYGRRVLLLVGSGDNGGDALLAGAMLARRGARVEAWQLGERWHDDGAAALRAAGGRCVTAVSATATPAPAAGGYDVVVDGVTGIGGRPGLRDAARAALDVALAAGTAGGRPLVVAVDTPSGVDVETGELPEGADHVRADLTVTFGTHKPVHLVEPGASACGAVHLVDLGLDLPPAPLEALQPGDVSALLPRPSLEAHKYTRGVVGVRAGSTTYPGAALLSVAGAASGLVGMVRYVGSDAVARTVREQHPEVVGEGRVQSWVVGSGSGDDAAQHLRQAGSDGVPVVVDADALAHLEILGAAEQRPPLVLTPHAGELARLLDVEREQVEERQLHHAREAAARFGATVLLKGPHTLAAAPDGRVRVTTTGTPWLATAGAGDVLGGVVGALLAAGLEPLDAASVGSWLHGAAATLAAAGGPIVAGDVARALPAVVRGLPLA</sequence>
<evidence type="ECO:0000256" key="5">
    <source>
        <dbReference type="ARBA" id="ARBA00022723"/>
    </source>
</evidence>
<dbReference type="SUPFAM" id="SSF53613">
    <property type="entry name" value="Ribokinase-like"/>
    <property type="match status" value="1"/>
</dbReference>
<comment type="subunit">
    <text evidence="17">Homotetramer.</text>
</comment>
<evidence type="ECO:0000256" key="6">
    <source>
        <dbReference type="ARBA" id="ARBA00022741"/>
    </source>
</evidence>
<feature type="binding site" evidence="17">
    <location>
        <position position="260"/>
    </location>
    <ligand>
        <name>(6S)-NADPHX</name>
        <dbReference type="ChEBI" id="CHEBI:64076"/>
    </ligand>
</feature>
<feature type="binding site" evidence="17">
    <location>
        <position position="309"/>
    </location>
    <ligand>
        <name>(6S)-NADPHX</name>
        <dbReference type="ChEBI" id="CHEBI:64076"/>
    </ligand>
</feature>
<dbReference type="Proteomes" id="UP001500621">
    <property type="component" value="Unassembled WGS sequence"/>
</dbReference>
<dbReference type="EC" id="5.1.99.6" evidence="19"/>
<proteinExistence type="inferred from homology"/>
<comment type="similarity">
    <text evidence="17">Belongs to the NnrD/CARKD family.</text>
</comment>
<evidence type="ECO:0000259" key="20">
    <source>
        <dbReference type="PROSITE" id="PS51383"/>
    </source>
</evidence>
<comment type="similarity">
    <text evidence="3 19">In the N-terminal section; belongs to the NnrE/AIBP family.</text>
</comment>
<dbReference type="Gene3D" id="3.40.1190.20">
    <property type="match status" value="1"/>
</dbReference>
<keyword evidence="13" id="KW-0511">Multifunctional enzyme</keyword>
<dbReference type="CDD" id="cd01171">
    <property type="entry name" value="YXKO-related"/>
    <property type="match status" value="1"/>
</dbReference>
<feature type="binding site" evidence="18">
    <location>
        <begin position="58"/>
        <end position="62"/>
    </location>
    <ligand>
        <name>(6S)-NADPHX</name>
        <dbReference type="ChEBI" id="CHEBI:64076"/>
    </ligand>
</feature>
<feature type="binding site" evidence="18">
    <location>
        <position position="59"/>
    </location>
    <ligand>
        <name>K(+)</name>
        <dbReference type="ChEBI" id="CHEBI:29103"/>
    </ligand>
</feature>
<dbReference type="Pfam" id="PF01256">
    <property type="entry name" value="Carb_kinase"/>
    <property type="match status" value="1"/>
</dbReference>
<feature type="binding site" evidence="17">
    <location>
        <position position="355"/>
    </location>
    <ligand>
        <name>(6S)-NADPHX</name>
        <dbReference type="ChEBI" id="CHEBI:64076"/>
    </ligand>
</feature>
<comment type="function">
    <text evidence="17">Catalyzes the dehydration of the S-form of NAD(P)HX at the expense of ADP, which is converted to AMP. Together with NAD(P)HX epimerase, which catalyzes the epimerization of the S- and R-forms, the enzyme allows the repair of both epimers of NAD(P)HX, a damaged form of NAD(P)H that is a result of enzymatic or heat-dependent hydration.</text>
</comment>
<evidence type="ECO:0000256" key="19">
    <source>
        <dbReference type="PIRNR" id="PIRNR017184"/>
    </source>
</evidence>
<dbReference type="InterPro" id="IPR030677">
    <property type="entry name" value="Nnr"/>
</dbReference>
<feature type="binding site" evidence="18">
    <location>
        <begin position="127"/>
        <end position="133"/>
    </location>
    <ligand>
        <name>(6S)-NADPHX</name>
        <dbReference type="ChEBI" id="CHEBI:64076"/>
    </ligand>
</feature>
<dbReference type="InterPro" id="IPR029056">
    <property type="entry name" value="Ribokinase-like"/>
</dbReference>
<evidence type="ECO:0000313" key="23">
    <source>
        <dbReference type="Proteomes" id="UP001500621"/>
    </source>
</evidence>
<comment type="caution">
    <text evidence="18">Lacks conserved residue(s) required for the propagation of feature annotation.</text>
</comment>
<keyword evidence="23" id="KW-1185">Reference proteome</keyword>
<feature type="binding site" evidence="18">
    <location>
        <position position="164"/>
    </location>
    <ligand>
        <name>K(+)</name>
        <dbReference type="ChEBI" id="CHEBI:29103"/>
    </ligand>
</feature>
<evidence type="ECO:0000259" key="21">
    <source>
        <dbReference type="PROSITE" id="PS51385"/>
    </source>
</evidence>
<evidence type="ECO:0000256" key="2">
    <source>
        <dbReference type="ARBA" id="ARBA00000909"/>
    </source>
</evidence>
<evidence type="ECO:0000256" key="14">
    <source>
        <dbReference type="ARBA" id="ARBA00025153"/>
    </source>
</evidence>
<dbReference type="SUPFAM" id="SSF64153">
    <property type="entry name" value="YjeF N-terminal domain-like"/>
    <property type="match status" value="1"/>
</dbReference>
<dbReference type="HAMAP" id="MF_01966">
    <property type="entry name" value="NADHX_epimerase"/>
    <property type="match status" value="1"/>
</dbReference>
<evidence type="ECO:0000256" key="12">
    <source>
        <dbReference type="ARBA" id="ARBA00023239"/>
    </source>
</evidence>
<dbReference type="PANTHER" id="PTHR12592">
    <property type="entry name" value="ATP-DEPENDENT (S)-NAD(P)H-HYDRATE DEHYDRATASE FAMILY MEMBER"/>
    <property type="match status" value="1"/>
</dbReference>
<comment type="catalytic activity">
    <reaction evidence="1 18 19">
        <text>(6R)-NADHX = (6S)-NADHX</text>
        <dbReference type="Rhea" id="RHEA:32215"/>
        <dbReference type="ChEBI" id="CHEBI:64074"/>
        <dbReference type="ChEBI" id="CHEBI:64075"/>
        <dbReference type="EC" id="5.1.99.6"/>
    </reaction>
</comment>
<evidence type="ECO:0000256" key="8">
    <source>
        <dbReference type="ARBA" id="ARBA00022857"/>
    </source>
</evidence>
<comment type="cofactor">
    <cofactor evidence="18 19">
        <name>K(+)</name>
        <dbReference type="ChEBI" id="CHEBI:29103"/>
    </cofactor>
    <text evidence="18 19">Binds 1 potassium ion per subunit.</text>
</comment>
<dbReference type="RefSeq" id="WP_345263263.1">
    <property type="nucleotide sequence ID" value="NZ_BAABIM010000001.1"/>
</dbReference>
<evidence type="ECO:0000256" key="10">
    <source>
        <dbReference type="ARBA" id="ARBA00023027"/>
    </source>
</evidence>
<dbReference type="PROSITE" id="PS51383">
    <property type="entry name" value="YJEF_C_3"/>
    <property type="match status" value="1"/>
</dbReference>
<comment type="function">
    <text evidence="14 19">Bifunctional enzyme that catalyzes the epimerization of the S- and R-forms of NAD(P)HX and the dehydration of the S-form of NAD(P)HX at the expense of ADP, which is converted to AMP. This allows the repair of both epimers of NAD(P)HX, a damaged form of NAD(P)H that is a result of enzymatic or heat-dependent hydration.</text>
</comment>
<keyword evidence="11 18" id="KW-0413">Isomerase</keyword>
<dbReference type="PANTHER" id="PTHR12592:SF0">
    <property type="entry name" value="ATP-DEPENDENT (S)-NAD(P)H-HYDRATE DEHYDRATASE"/>
    <property type="match status" value="1"/>
</dbReference>
<feature type="binding site" evidence="17">
    <location>
        <position position="421"/>
    </location>
    <ligand>
        <name>AMP</name>
        <dbReference type="ChEBI" id="CHEBI:456215"/>
    </ligand>
</feature>
<keyword evidence="8 17" id="KW-0521">NADP</keyword>
<comment type="catalytic activity">
    <reaction evidence="16 17 19">
        <text>(6S)-NADPHX + ADP = AMP + phosphate + NADPH + H(+)</text>
        <dbReference type="Rhea" id="RHEA:32235"/>
        <dbReference type="ChEBI" id="CHEBI:15378"/>
        <dbReference type="ChEBI" id="CHEBI:43474"/>
        <dbReference type="ChEBI" id="CHEBI:57783"/>
        <dbReference type="ChEBI" id="CHEBI:64076"/>
        <dbReference type="ChEBI" id="CHEBI:456215"/>
        <dbReference type="ChEBI" id="CHEBI:456216"/>
        <dbReference type="EC" id="4.2.1.136"/>
    </reaction>
</comment>
<keyword evidence="5 18" id="KW-0479">Metal-binding</keyword>
<evidence type="ECO:0000256" key="1">
    <source>
        <dbReference type="ARBA" id="ARBA00000013"/>
    </source>
</evidence>
<evidence type="ECO:0000256" key="17">
    <source>
        <dbReference type="HAMAP-Rule" id="MF_01965"/>
    </source>
</evidence>
<dbReference type="NCBIfam" id="TIGR00196">
    <property type="entry name" value="yjeF_cterm"/>
    <property type="match status" value="1"/>
</dbReference>
<evidence type="ECO:0000256" key="3">
    <source>
        <dbReference type="ARBA" id="ARBA00006001"/>
    </source>
</evidence>
<keyword evidence="7 17" id="KW-0067">ATP-binding</keyword>
<evidence type="ECO:0000256" key="9">
    <source>
        <dbReference type="ARBA" id="ARBA00022958"/>
    </source>
</evidence>
<comment type="cofactor">
    <cofactor evidence="17">
        <name>Mg(2+)</name>
        <dbReference type="ChEBI" id="CHEBI:18420"/>
    </cofactor>
</comment>
<dbReference type="HAMAP" id="MF_01965">
    <property type="entry name" value="NADHX_dehydratase"/>
    <property type="match status" value="1"/>
</dbReference>
<dbReference type="InterPro" id="IPR000631">
    <property type="entry name" value="CARKD"/>
</dbReference>
<dbReference type="Gene3D" id="3.40.50.10260">
    <property type="entry name" value="YjeF N-terminal domain"/>
    <property type="match status" value="1"/>
</dbReference>
<name>A0ABP8VXV1_9ACTN</name>
<evidence type="ECO:0000256" key="18">
    <source>
        <dbReference type="HAMAP-Rule" id="MF_01966"/>
    </source>
</evidence>
<comment type="catalytic activity">
    <reaction evidence="2 18 19">
        <text>(6R)-NADPHX = (6S)-NADPHX</text>
        <dbReference type="Rhea" id="RHEA:32227"/>
        <dbReference type="ChEBI" id="CHEBI:64076"/>
        <dbReference type="ChEBI" id="CHEBI:64077"/>
        <dbReference type="EC" id="5.1.99.6"/>
    </reaction>
</comment>
<gene>
    <name evidence="18" type="primary">nnrE</name>
    <name evidence="17" type="synonym">nnrD</name>
    <name evidence="22" type="ORF">GCM10023226_10070</name>
</gene>
<keyword evidence="9 18" id="KW-0630">Potassium</keyword>
<feature type="binding site" evidence="17">
    <location>
        <position position="422"/>
    </location>
    <ligand>
        <name>(6S)-NADPHX</name>
        <dbReference type="ChEBI" id="CHEBI:64076"/>
    </ligand>
</feature>
<organism evidence="22 23">
    <name type="scientific">Nocardioides nanhaiensis</name>
    <dbReference type="NCBI Taxonomy" id="1476871"/>
    <lineage>
        <taxon>Bacteria</taxon>
        <taxon>Bacillati</taxon>
        <taxon>Actinomycetota</taxon>
        <taxon>Actinomycetes</taxon>
        <taxon>Propionibacteriales</taxon>
        <taxon>Nocardioidaceae</taxon>
        <taxon>Nocardioides</taxon>
    </lineage>
</organism>
<feature type="binding site" evidence="18">
    <location>
        <position position="123"/>
    </location>
    <ligand>
        <name>K(+)</name>
        <dbReference type="ChEBI" id="CHEBI:29103"/>
    </ligand>
</feature>
<dbReference type="Pfam" id="PF03853">
    <property type="entry name" value="YjeF_N"/>
    <property type="match status" value="1"/>
</dbReference>
<dbReference type="InterPro" id="IPR004443">
    <property type="entry name" value="YjeF_N_dom"/>
</dbReference>
<feature type="domain" description="YjeF N-terminal" evidence="21">
    <location>
        <begin position="10"/>
        <end position="220"/>
    </location>
</feature>
<dbReference type="InterPro" id="IPR036652">
    <property type="entry name" value="YjeF_N_dom_sf"/>
</dbReference>
<evidence type="ECO:0000256" key="13">
    <source>
        <dbReference type="ARBA" id="ARBA00023268"/>
    </source>
</evidence>
<comment type="catalytic activity">
    <reaction evidence="15 17 19">
        <text>(6S)-NADHX + ADP = AMP + phosphate + NADH + H(+)</text>
        <dbReference type="Rhea" id="RHEA:32223"/>
        <dbReference type="ChEBI" id="CHEBI:15378"/>
        <dbReference type="ChEBI" id="CHEBI:43474"/>
        <dbReference type="ChEBI" id="CHEBI:57945"/>
        <dbReference type="ChEBI" id="CHEBI:64074"/>
        <dbReference type="ChEBI" id="CHEBI:456215"/>
        <dbReference type="ChEBI" id="CHEBI:456216"/>
        <dbReference type="EC" id="4.2.1.136"/>
    </reaction>
</comment>
<evidence type="ECO:0000313" key="22">
    <source>
        <dbReference type="EMBL" id="GAA4674874.1"/>
    </source>
</evidence>
<feature type="binding site" evidence="17">
    <location>
        <begin position="392"/>
        <end position="396"/>
    </location>
    <ligand>
        <name>AMP</name>
        <dbReference type="ChEBI" id="CHEBI:456215"/>
    </ligand>
</feature>
<comment type="similarity">
    <text evidence="18">Belongs to the NnrE/AIBP family.</text>
</comment>
<evidence type="ECO:0000256" key="7">
    <source>
        <dbReference type="ARBA" id="ARBA00022840"/>
    </source>
</evidence>
<comment type="function">
    <text evidence="18">Catalyzes the epimerization of the S- and R-forms of NAD(P)HX, a damaged form of NAD(P)H that is a result of enzymatic or heat-dependent hydration. This is a prerequisite for the S-specific NAD(P)H-hydrate dehydratase to allow the repair of both epimers of NAD(P)HX.</text>
</comment>
<keyword evidence="12 17" id="KW-0456">Lyase</keyword>
<keyword evidence="6 17" id="KW-0547">Nucleotide-binding</keyword>
<feature type="domain" description="YjeF C-terminal" evidence="20">
    <location>
        <begin position="225"/>
        <end position="478"/>
    </location>
</feature>
<dbReference type="EC" id="4.2.1.136" evidence="19"/>
<reference evidence="23" key="1">
    <citation type="journal article" date="2019" name="Int. J. Syst. Evol. Microbiol.">
        <title>The Global Catalogue of Microorganisms (GCM) 10K type strain sequencing project: providing services to taxonomists for standard genome sequencing and annotation.</title>
        <authorList>
            <consortium name="The Broad Institute Genomics Platform"/>
            <consortium name="The Broad Institute Genome Sequencing Center for Infectious Disease"/>
            <person name="Wu L."/>
            <person name="Ma J."/>
        </authorList>
    </citation>
    <scope>NUCLEOTIDE SEQUENCE [LARGE SCALE GENOMIC DNA]</scope>
    <source>
        <strain evidence="23">JCM 18127</strain>
    </source>
</reference>
<comment type="caution">
    <text evidence="22">The sequence shown here is derived from an EMBL/GenBank/DDBJ whole genome shotgun (WGS) entry which is preliminary data.</text>
</comment>
<evidence type="ECO:0000256" key="4">
    <source>
        <dbReference type="ARBA" id="ARBA00009524"/>
    </source>
</evidence>
<evidence type="ECO:0000256" key="11">
    <source>
        <dbReference type="ARBA" id="ARBA00023235"/>
    </source>
</evidence>
<dbReference type="PROSITE" id="PS51385">
    <property type="entry name" value="YJEF_N"/>
    <property type="match status" value="1"/>
</dbReference>
<feature type="binding site" evidence="18">
    <location>
        <position position="161"/>
    </location>
    <ligand>
        <name>(6S)-NADPHX</name>
        <dbReference type="ChEBI" id="CHEBI:64076"/>
    </ligand>
</feature>
<evidence type="ECO:0000256" key="16">
    <source>
        <dbReference type="ARBA" id="ARBA00049209"/>
    </source>
</evidence>
<dbReference type="EMBL" id="BAABIM010000001">
    <property type="protein sequence ID" value="GAA4674874.1"/>
    <property type="molecule type" value="Genomic_DNA"/>
</dbReference>
<evidence type="ECO:0000256" key="15">
    <source>
        <dbReference type="ARBA" id="ARBA00048238"/>
    </source>
</evidence>
<keyword evidence="10 17" id="KW-0520">NAD</keyword>
<protein>
    <recommendedName>
        <fullName evidence="19">Bifunctional NAD(P)H-hydrate repair enzyme</fullName>
    </recommendedName>
    <alternativeName>
        <fullName evidence="19">Nicotinamide nucleotide repair protein</fullName>
    </alternativeName>
    <domain>
        <recommendedName>
            <fullName evidence="19">ADP-dependent (S)-NAD(P)H-hydrate dehydratase</fullName>
            <ecNumber evidence="19">4.2.1.136</ecNumber>
        </recommendedName>
        <alternativeName>
            <fullName evidence="19">ADP-dependent NAD(P)HX dehydratase</fullName>
        </alternativeName>
    </domain>
    <domain>
        <recommendedName>
            <fullName evidence="19">NAD(P)H-hydrate epimerase</fullName>
            <ecNumber evidence="19">5.1.99.6</ecNumber>
        </recommendedName>
    </domain>
</protein>